<gene>
    <name evidence="1" type="ORF">Pint_07236</name>
</gene>
<proteinExistence type="predicted"/>
<dbReference type="Proteomes" id="UP001163603">
    <property type="component" value="Chromosome 10"/>
</dbReference>
<comment type="caution">
    <text evidence="1">The sequence shown here is derived from an EMBL/GenBank/DDBJ whole genome shotgun (WGS) entry which is preliminary data.</text>
</comment>
<name>A0ACC0XV87_9ROSI</name>
<dbReference type="EMBL" id="CM047745">
    <property type="protein sequence ID" value="KAJ0024478.1"/>
    <property type="molecule type" value="Genomic_DNA"/>
</dbReference>
<evidence type="ECO:0000313" key="2">
    <source>
        <dbReference type="Proteomes" id="UP001163603"/>
    </source>
</evidence>
<accession>A0ACC0XV87</accession>
<evidence type="ECO:0000313" key="1">
    <source>
        <dbReference type="EMBL" id="KAJ0024478.1"/>
    </source>
</evidence>
<organism evidence="1 2">
    <name type="scientific">Pistacia integerrima</name>
    <dbReference type="NCBI Taxonomy" id="434235"/>
    <lineage>
        <taxon>Eukaryota</taxon>
        <taxon>Viridiplantae</taxon>
        <taxon>Streptophyta</taxon>
        <taxon>Embryophyta</taxon>
        <taxon>Tracheophyta</taxon>
        <taxon>Spermatophyta</taxon>
        <taxon>Magnoliopsida</taxon>
        <taxon>eudicotyledons</taxon>
        <taxon>Gunneridae</taxon>
        <taxon>Pentapetalae</taxon>
        <taxon>rosids</taxon>
        <taxon>malvids</taxon>
        <taxon>Sapindales</taxon>
        <taxon>Anacardiaceae</taxon>
        <taxon>Pistacia</taxon>
    </lineage>
</organism>
<reference evidence="2" key="1">
    <citation type="journal article" date="2023" name="G3 (Bethesda)">
        <title>Genome assembly and association tests identify interacting loci associated with vigor, precocity, and sex in interspecific pistachio rootstocks.</title>
        <authorList>
            <person name="Palmer W."/>
            <person name="Jacygrad E."/>
            <person name="Sagayaradj S."/>
            <person name="Cavanaugh K."/>
            <person name="Han R."/>
            <person name="Bertier L."/>
            <person name="Beede B."/>
            <person name="Kafkas S."/>
            <person name="Golino D."/>
            <person name="Preece J."/>
            <person name="Michelmore R."/>
        </authorList>
    </citation>
    <scope>NUCLEOTIDE SEQUENCE [LARGE SCALE GENOMIC DNA]</scope>
</reference>
<sequence>MDIASNVILPQHQLKGELKQKNALGDGRSMRVLQDIGNLVTERAPQGNIVAYLLISAAWVAIPMTNRMREGVHDIFTDSCASSISMEFLAFIALALSTLISGYTLTTQSQILVIVPNWYLLLLAHIRLGDVVHVHINAIKPLPLCLHHRFVSLKFSRHFSFSIGKQSHATIPDSDSQSNAKEEPPVVNFAFVHLIFTNTDRDDTCEDDAEDVWKRVGVNL</sequence>
<keyword evidence="2" id="KW-1185">Reference proteome</keyword>
<protein>
    <submittedName>
        <fullName evidence="1">Uncharacterized protein</fullName>
    </submittedName>
</protein>